<keyword evidence="2" id="KW-1185">Reference proteome</keyword>
<protein>
    <submittedName>
        <fullName evidence="1">Uncharacterized protein</fullName>
    </submittedName>
</protein>
<comment type="caution">
    <text evidence="1">The sequence shown here is derived from an EMBL/GenBank/DDBJ whole genome shotgun (WGS) entry which is preliminary data.</text>
</comment>
<gene>
    <name evidence="1" type="ORF">SPHA_81070</name>
</gene>
<name>A0A812EUA9_ACAPH</name>
<sequence length="165" mass="18442">MSLPFSTSIRQFYSLPLSLILFSNILRHLSPLPDNVNSLPVSFSSLLCQSTSVLLSTRLCHFSSLPFYVSSLLYQSKVSSTSSSSLLIPFYITSLFYQNISILYQSPSVTLLYQSTPLFFPASLRCPSSLLVYVSSLLFQSTSLHFSTSLQRFSSLPVYVSSLLY</sequence>
<evidence type="ECO:0000313" key="2">
    <source>
        <dbReference type="Proteomes" id="UP000597762"/>
    </source>
</evidence>
<evidence type="ECO:0000313" key="1">
    <source>
        <dbReference type="EMBL" id="CAE1331938.1"/>
    </source>
</evidence>
<proteinExistence type="predicted"/>
<dbReference type="EMBL" id="CAHIKZ030005621">
    <property type="protein sequence ID" value="CAE1331938.1"/>
    <property type="molecule type" value="Genomic_DNA"/>
</dbReference>
<reference evidence="1" key="1">
    <citation type="submission" date="2021-01" db="EMBL/GenBank/DDBJ databases">
        <authorList>
            <person name="Li R."/>
            <person name="Bekaert M."/>
        </authorList>
    </citation>
    <scope>NUCLEOTIDE SEQUENCE</scope>
    <source>
        <strain evidence="1">Farmed</strain>
    </source>
</reference>
<dbReference type="AlphaFoldDB" id="A0A812EUA9"/>
<dbReference type="Proteomes" id="UP000597762">
    <property type="component" value="Unassembled WGS sequence"/>
</dbReference>
<accession>A0A812EUA9</accession>
<organism evidence="1 2">
    <name type="scientific">Acanthosepion pharaonis</name>
    <name type="common">Pharaoh cuttlefish</name>
    <name type="synonym">Sepia pharaonis</name>
    <dbReference type="NCBI Taxonomy" id="158019"/>
    <lineage>
        <taxon>Eukaryota</taxon>
        <taxon>Metazoa</taxon>
        <taxon>Spiralia</taxon>
        <taxon>Lophotrochozoa</taxon>
        <taxon>Mollusca</taxon>
        <taxon>Cephalopoda</taxon>
        <taxon>Coleoidea</taxon>
        <taxon>Decapodiformes</taxon>
        <taxon>Sepiida</taxon>
        <taxon>Sepiina</taxon>
        <taxon>Sepiidae</taxon>
        <taxon>Acanthosepion</taxon>
    </lineage>
</organism>